<evidence type="ECO:0000313" key="2">
    <source>
        <dbReference type="Proteomes" id="UP000683000"/>
    </source>
</evidence>
<gene>
    <name evidence="1" type="ORF">JVT61DRAFT_6988</name>
</gene>
<name>A0A8I3A7G0_9AGAM</name>
<sequence length="383" mass="43430">MPNCPRCLKHFSNERGIQFHLAQPRAACHDSNYQYSLEVPRLPRPLAEYFDSINILPPLFPLPFDPPGLDPPFEAPLELPALAADEHGVEVEDACPFPEAQDPHSWVRDSFKGAATTYGRGDTFLASFRQDQYSELRKTNPYYPFTSPKDWMEANFLSKSRLSMALIRRIFVDGRDEGLVPLVPHCMGLAFSYRNVTIRAEMEILKCVKLLFNNPFFADKMEYAPYKLFTSTERNVRVYAEWMSSDGAWLLQEKIPVGATLCGIILSSDKTHITNICRGKVAHPLLISLANIKMHARNKAAAHGFLLLALLPFPEFIHETARMQSVLEARLFHHCLDIVLEPLKQEMKRGVTMPDPLGELRYCFTPLISYIADTPEACVISCV</sequence>
<dbReference type="InterPro" id="IPR041078">
    <property type="entry name" value="Plavaka"/>
</dbReference>
<accession>A0A8I3A7G0</accession>
<evidence type="ECO:0000313" key="1">
    <source>
        <dbReference type="EMBL" id="KAG6372948.1"/>
    </source>
</evidence>
<reference evidence="1" key="1">
    <citation type="submission" date="2021-03" db="EMBL/GenBank/DDBJ databases">
        <title>Evolutionary innovations through gain and loss of genes in the ectomycorrhizal Boletales.</title>
        <authorList>
            <person name="Wu G."/>
            <person name="Miyauchi S."/>
            <person name="Morin E."/>
            <person name="Yang Z.-L."/>
            <person name="Xu J."/>
            <person name="Martin F.M."/>
        </authorList>
    </citation>
    <scope>NUCLEOTIDE SEQUENCE</scope>
    <source>
        <strain evidence="1">BR01</strain>
    </source>
</reference>
<dbReference type="EMBL" id="JAGFBS010000024">
    <property type="protein sequence ID" value="KAG6372948.1"/>
    <property type="molecule type" value="Genomic_DNA"/>
</dbReference>
<dbReference type="Proteomes" id="UP000683000">
    <property type="component" value="Unassembled WGS sequence"/>
</dbReference>
<organism evidence="1 2">
    <name type="scientific">Boletus reticuloceps</name>
    <dbReference type="NCBI Taxonomy" id="495285"/>
    <lineage>
        <taxon>Eukaryota</taxon>
        <taxon>Fungi</taxon>
        <taxon>Dikarya</taxon>
        <taxon>Basidiomycota</taxon>
        <taxon>Agaricomycotina</taxon>
        <taxon>Agaricomycetes</taxon>
        <taxon>Agaricomycetidae</taxon>
        <taxon>Boletales</taxon>
        <taxon>Boletineae</taxon>
        <taxon>Boletaceae</taxon>
        <taxon>Boletoideae</taxon>
        <taxon>Boletus</taxon>
    </lineage>
</organism>
<keyword evidence="2" id="KW-1185">Reference proteome</keyword>
<dbReference type="AlphaFoldDB" id="A0A8I3A7G0"/>
<dbReference type="Pfam" id="PF18759">
    <property type="entry name" value="Plavaka"/>
    <property type="match status" value="1"/>
</dbReference>
<dbReference type="OrthoDB" id="2418900at2759"/>
<proteinExistence type="predicted"/>
<comment type="caution">
    <text evidence="1">The sequence shown here is derived from an EMBL/GenBank/DDBJ whole genome shotgun (WGS) entry which is preliminary data.</text>
</comment>
<evidence type="ECO:0008006" key="3">
    <source>
        <dbReference type="Google" id="ProtNLM"/>
    </source>
</evidence>
<protein>
    <recommendedName>
        <fullName evidence="3">C2H2-type domain-containing protein</fullName>
    </recommendedName>
</protein>